<feature type="region of interest" description="Disordered" evidence="12">
    <location>
        <begin position="1"/>
        <end position="30"/>
    </location>
</feature>
<dbReference type="PANTHER" id="PTHR24393:SF158">
    <property type="entry name" value="C2H2-TYPE DOMAIN-CONTAINING PROTEIN"/>
    <property type="match status" value="1"/>
</dbReference>
<evidence type="ECO:0000256" key="12">
    <source>
        <dbReference type="SAM" id="MobiDB-lite"/>
    </source>
</evidence>
<keyword evidence="10" id="KW-0539">Nucleus</keyword>
<dbReference type="Gene3D" id="3.30.160.60">
    <property type="entry name" value="Classic Zinc Finger"/>
    <property type="match status" value="5"/>
</dbReference>
<comment type="subcellular location">
    <subcellularLocation>
        <location evidence="1">Nucleus</location>
    </subcellularLocation>
</comment>
<dbReference type="PROSITE" id="PS50157">
    <property type="entry name" value="ZINC_FINGER_C2H2_2"/>
    <property type="match status" value="5"/>
</dbReference>
<evidence type="ECO:0000256" key="10">
    <source>
        <dbReference type="ARBA" id="ARBA00023242"/>
    </source>
</evidence>
<feature type="domain" description="C2H2-type" evidence="13">
    <location>
        <begin position="166"/>
        <end position="193"/>
    </location>
</feature>
<reference evidence="15" key="2">
    <citation type="journal article" date="2014" name="Nat. Commun.">
        <title>The cavefish genome reveals candidate genes for eye loss.</title>
        <authorList>
            <person name="McGaugh S.E."/>
            <person name="Gross J.B."/>
            <person name="Aken B."/>
            <person name="Blin M."/>
            <person name="Borowsky R."/>
            <person name="Chalopin D."/>
            <person name="Hinaux H."/>
            <person name="Jeffery W.R."/>
            <person name="Keene A."/>
            <person name="Ma L."/>
            <person name="Minx P."/>
            <person name="Murphy D."/>
            <person name="O'Quin K.E."/>
            <person name="Retaux S."/>
            <person name="Rohner N."/>
            <person name="Searle S.M."/>
            <person name="Stahl B.A."/>
            <person name="Tabin C."/>
            <person name="Volff J.N."/>
            <person name="Yoshizawa M."/>
            <person name="Warren W.C."/>
        </authorList>
    </citation>
    <scope>NUCLEOTIDE SEQUENCE [LARGE SCALE GENOMIC DNA]</scope>
    <source>
        <strain evidence="15">female</strain>
    </source>
</reference>
<feature type="domain" description="C2H2-type" evidence="13">
    <location>
        <begin position="138"/>
        <end position="165"/>
    </location>
</feature>
<proteinExistence type="inferred from homology"/>
<dbReference type="Bgee" id="ENSAMXG00000034333">
    <property type="expression patterns" value="Expressed in head kidney and 13 other cell types or tissues"/>
</dbReference>
<dbReference type="InterPro" id="IPR036236">
    <property type="entry name" value="Znf_C2H2_sf"/>
</dbReference>
<protein>
    <submittedName>
        <fullName evidence="14">Zinc finger protein 2-like</fullName>
    </submittedName>
</protein>
<reference evidence="14" key="4">
    <citation type="submission" date="2025-09" db="UniProtKB">
        <authorList>
            <consortium name="Ensembl"/>
        </authorList>
    </citation>
    <scope>IDENTIFICATION</scope>
</reference>
<dbReference type="AlphaFoldDB" id="A0A3B1J0H7"/>
<keyword evidence="6" id="KW-0862">Zinc</keyword>
<sequence>MQGSSSLQPRASGSKTQFPKTEPDSVPVHWDGVLKNDPDIRKVVFNGETVVCLKEEQEEDWPVVKIEAPEGVFDSEHRQGEGPGMADLSFLFHKGTLLIHQRVHSREKPFSCPDCSKVFATLNVLKKHLRIHSGERPYLCTVCGKGFKRVQHLTNHQRTHTGERPYACEECGTSFSQSGDLTKHMRGHTGEKPYACADCDRRFNNSGDLSKHRRSHTGYRPYRCQECSKAFLMPQHLKTHMLTHTGERPHSFPLLRHQGETDSCRWVLWE</sequence>
<dbReference type="FunFam" id="3.30.160.60:FF:003288">
    <property type="entry name" value="Uncharacterized protein"/>
    <property type="match status" value="1"/>
</dbReference>
<feature type="domain" description="C2H2-type" evidence="13">
    <location>
        <begin position="222"/>
        <end position="249"/>
    </location>
</feature>
<dbReference type="GO" id="GO:0008270">
    <property type="term" value="F:zinc ion binding"/>
    <property type="evidence" value="ECO:0007669"/>
    <property type="project" value="UniProtKB-KW"/>
</dbReference>
<evidence type="ECO:0000256" key="2">
    <source>
        <dbReference type="ARBA" id="ARBA00006991"/>
    </source>
</evidence>
<dbReference type="GO" id="GO:0005634">
    <property type="term" value="C:nucleus"/>
    <property type="evidence" value="ECO:0007669"/>
    <property type="project" value="UniProtKB-SubCell"/>
</dbReference>
<keyword evidence="8" id="KW-0238">DNA-binding</keyword>
<organism evidence="14 15">
    <name type="scientific">Astyanax mexicanus</name>
    <name type="common">Blind cave fish</name>
    <name type="synonym">Astyanax fasciatus mexicanus</name>
    <dbReference type="NCBI Taxonomy" id="7994"/>
    <lineage>
        <taxon>Eukaryota</taxon>
        <taxon>Metazoa</taxon>
        <taxon>Chordata</taxon>
        <taxon>Craniata</taxon>
        <taxon>Vertebrata</taxon>
        <taxon>Euteleostomi</taxon>
        <taxon>Actinopterygii</taxon>
        <taxon>Neopterygii</taxon>
        <taxon>Teleostei</taxon>
        <taxon>Ostariophysi</taxon>
        <taxon>Characiformes</taxon>
        <taxon>Characoidei</taxon>
        <taxon>Acestrorhamphidae</taxon>
        <taxon>Acestrorhamphinae</taxon>
        <taxon>Astyanax</taxon>
    </lineage>
</organism>
<keyword evidence="5 11" id="KW-0863">Zinc-finger</keyword>
<dbReference type="FunFam" id="3.30.160.60:FF:000180">
    <property type="entry name" value="Zinc finger protein 689"/>
    <property type="match status" value="1"/>
</dbReference>
<name>A0A3B1J0H7_ASTMX</name>
<evidence type="ECO:0000256" key="9">
    <source>
        <dbReference type="ARBA" id="ARBA00023163"/>
    </source>
</evidence>
<reference evidence="14" key="3">
    <citation type="submission" date="2025-08" db="UniProtKB">
        <authorList>
            <consortium name="Ensembl"/>
        </authorList>
    </citation>
    <scope>IDENTIFICATION</scope>
</reference>
<keyword evidence="3" id="KW-0479">Metal-binding</keyword>
<dbReference type="Ensembl" id="ENSAMXT00000052437.1">
    <property type="protein sequence ID" value="ENSAMXP00000035673.1"/>
    <property type="gene ID" value="ENSAMXG00000034333.1"/>
</dbReference>
<keyword evidence="15" id="KW-1185">Reference proteome</keyword>
<dbReference type="Proteomes" id="UP000018467">
    <property type="component" value="Unassembled WGS sequence"/>
</dbReference>
<reference evidence="15" key="1">
    <citation type="submission" date="2013-03" db="EMBL/GenBank/DDBJ databases">
        <authorList>
            <person name="Jeffery W."/>
            <person name="Warren W."/>
            <person name="Wilson R.K."/>
        </authorList>
    </citation>
    <scope>NUCLEOTIDE SEQUENCE</scope>
    <source>
        <strain evidence="15">female</strain>
    </source>
</reference>
<evidence type="ECO:0000256" key="4">
    <source>
        <dbReference type="ARBA" id="ARBA00022737"/>
    </source>
</evidence>
<evidence type="ECO:0000256" key="7">
    <source>
        <dbReference type="ARBA" id="ARBA00023015"/>
    </source>
</evidence>
<keyword evidence="4" id="KW-0677">Repeat</keyword>
<dbReference type="FunFam" id="3.30.160.60:FF:000070">
    <property type="entry name" value="zinc finger protein 689 isoform X1"/>
    <property type="match status" value="1"/>
</dbReference>
<evidence type="ECO:0000259" key="13">
    <source>
        <dbReference type="PROSITE" id="PS50157"/>
    </source>
</evidence>
<dbReference type="SUPFAM" id="SSF57667">
    <property type="entry name" value="beta-beta-alpha zinc fingers"/>
    <property type="match status" value="3"/>
</dbReference>
<feature type="compositionally biased region" description="Polar residues" evidence="12">
    <location>
        <begin position="1"/>
        <end position="19"/>
    </location>
</feature>
<keyword evidence="9" id="KW-0804">Transcription</keyword>
<feature type="domain" description="C2H2-type" evidence="13">
    <location>
        <begin position="194"/>
        <end position="221"/>
    </location>
</feature>
<dbReference type="SMART" id="SM00355">
    <property type="entry name" value="ZnF_C2H2"/>
    <property type="match status" value="5"/>
</dbReference>
<evidence type="ECO:0000256" key="3">
    <source>
        <dbReference type="ARBA" id="ARBA00022723"/>
    </source>
</evidence>
<evidence type="ECO:0000256" key="11">
    <source>
        <dbReference type="PROSITE-ProRule" id="PRU00042"/>
    </source>
</evidence>
<evidence type="ECO:0000313" key="15">
    <source>
        <dbReference type="Proteomes" id="UP000018467"/>
    </source>
</evidence>
<dbReference type="GO" id="GO:0001228">
    <property type="term" value="F:DNA-binding transcription activator activity, RNA polymerase II-specific"/>
    <property type="evidence" value="ECO:0007669"/>
    <property type="project" value="TreeGrafter"/>
</dbReference>
<dbReference type="InterPro" id="IPR013087">
    <property type="entry name" value="Znf_C2H2_type"/>
</dbReference>
<evidence type="ECO:0000256" key="1">
    <source>
        <dbReference type="ARBA" id="ARBA00004123"/>
    </source>
</evidence>
<evidence type="ECO:0000256" key="5">
    <source>
        <dbReference type="ARBA" id="ARBA00022771"/>
    </source>
</evidence>
<dbReference type="Pfam" id="PF00096">
    <property type="entry name" value="zf-C2H2"/>
    <property type="match status" value="5"/>
</dbReference>
<evidence type="ECO:0000256" key="6">
    <source>
        <dbReference type="ARBA" id="ARBA00022833"/>
    </source>
</evidence>
<feature type="domain" description="C2H2-type" evidence="13">
    <location>
        <begin position="110"/>
        <end position="137"/>
    </location>
</feature>
<keyword evidence="7" id="KW-0805">Transcription regulation</keyword>
<comment type="similarity">
    <text evidence="2">Belongs to the krueppel C2H2-type zinc-finger protein family.</text>
</comment>
<evidence type="ECO:0000313" key="14">
    <source>
        <dbReference type="Ensembl" id="ENSAMXP00000035673.1"/>
    </source>
</evidence>
<dbReference type="PANTHER" id="PTHR24393">
    <property type="entry name" value="ZINC FINGER PROTEIN"/>
    <property type="match status" value="1"/>
</dbReference>
<dbReference type="GeneTree" id="ENSGT01150000286971"/>
<dbReference type="PROSITE" id="PS00028">
    <property type="entry name" value="ZINC_FINGER_C2H2_1"/>
    <property type="match status" value="5"/>
</dbReference>
<dbReference type="FunFam" id="3.30.160.60:FF:002343">
    <property type="entry name" value="Zinc finger protein 33A"/>
    <property type="match status" value="2"/>
</dbReference>
<accession>A0A3B1J0H7</accession>
<evidence type="ECO:0000256" key="8">
    <source>
        <dbReference type="ARBA" id="ARBA00023125"/>
    </source>
</evidence>
<dbReference type="GO" id="GO:0000978">
    <property type="term" value="F:RNA polymerase II cis-regulatory region sequence-specific DNA binding"/>
    <property type="evidence" value="ECO:0007669"/>
    <property type="project" value="TreeGrafter"/>
</dbReference>